<dbReference type="Gene3D" id="3.40.50.300">
    <property type="entry name" value="P-loop containing nucleotide triphosphate hydrolases"/>
    <property type="match status" value="1"/>
</dbReference>
<name>A0A0J6YNN3_COCIT</name>
<proteinExistence type="predicted"/>
<evidence type="ECO:0000256" key="2">
    <source>
        <dbReference type="SAM" id="Phobius"/>
    </source>
</evidence>
<protein>
    <submittedName>
        <fullName evidence="3">Uncharacterized protein</fullName>
    </submittedName>
</protein>
<evidence type="ECO:0000256" key="1">
    <source>
        <dbReference type="SAM" id="MobiDB-lite"/>
    </source>
</evidence>
<keyword evidence="2" id="KW-0472">Membrane</keyword>
<dbReference type="STRING" id="404692.A0A0J6YNN3"/>
<feature type="region of interest" description="Disordered" evidence="1">
    <location>
        <begin position="1"/>
        <end position="46"/>
    </location>
</feature>
<organism evidence="3 4">
    <name type="scientific">Coccidioides immitis RMSCC 2394</name>
    <dbReference type="NCBI Taxonomy" id="404692"/>
    <lineage>
        <taxon>Eukaryota</taxon>
        <taxon>Fungi</taxon>
        <taxon>Dikarya</taxon>
        <taxon>Ascomycota</taxon>
        <taxon>Pezizomycotina</taxon>
        <taxon>Eurotiomycetes</taxon>
        <taxon>Eurotiomycetidae</taxon>
        <taxon>Onygenales</taxon>
        <taxon>Onygenaceae</taxon>
        <taxon>Coccidioides</taxon>
    </lineage>
</organism>
<keyword evidence="2" id="KW-1133">Transmembrane helix</keyword>
<dbReference type="OrthoDB" id="416741at2759"/>
<sequence length="163" mass="18194">MEEPQRINDEPNDSVVPDPAGPSEPAESDSEDEHTHPNNADEPSIRRKQNLRFKELLSARAEEITAEDIKEVIKATKDDELSMSNLLAKQDFASVIHDPREYQVELFEKAKKDNIIAVLDTGIIGVSILYILSPILIEFNGRAGDGSLILRRLWEDVDSSVAS</sequence>
<evidence type="ECO:0000313" key="4">
    <source>
        <dbReference type="Proteomes" id="UP000054565"/>
    </source>
</evidence>
<keyword evidence="2" id="KW-0812">Transmembrane</keyword>
<feature type="transmembrane region" description="Helical" evidence="2">
    <location>
        <begin position="115"/>
        <end position="137"/>
    </location>
</feature>
<dbReference type="EMBL" id="DS028098">
    <property type="protein sequence ID" value="KMP08784.1"/>
    <property type="molecule type" value="Genomic_DNA"/>
</dbReference>
<dbReference type="InterPro" id="IPR027417">
    <property type="entry name" value="P-loop_NTPase"/>
</dbReference>
<dbReference type="Proteomes" id="UP000054565">
    <property type="component" value="Unassembled WGS sequence"/>
</dbReference>
<dbReference type="AlphaFoldDB" id="A0A0J6YNN3"/>
<evidence type="ECO:0000313" key="3">
    <source>
        <dbReference type="EMBL" id="KMP08784.1"/>
    </source>
</evidence>
<reference evidence="4" key="1">
    <citation type="journal article" date="2010" name="Genome Res.">
        <title>Population genomic sequencing of Coccidioides fungi reveals recent hybridization and transposon control.</title>
        <authorList>
            <person name="Neafsey D.E."/>
            <person name="Barker B.M."/>
            <person name="Sharpton T.J."/>
            <person name="Stajich J.E."/>
            <person name="Park D.J."/>
            <person name="Whiston E."/>
            <person name="Hung C.-Y."/>
            <person name="McMahan C."/>
            <person name="White J."/>
            <person name="Sykes S."/>
            <person name="Heiman D."/>
            <person name="Young S."/>
            <person name="Zeng Q."/>
            <person name="Abouelleil A."/>
            <person name="Aftuck L."/>
            <person name="Bessette D."/>
            <person name="Brown A."/>
            <person name="FitzGerald M."/>
            <person name="Lui A."/>
            <person name="Macdonald J.P."/>
            <person name="Priest M."/>
            <person name="Orbach M.J."/>
            <person name="Galgiani J.N."/>
            <person name="Kirkland T.N."/>
            <person name="Cole G.T."/>
            <person name="Birren B.W."/>
            <person name="Henn M.R."/>
            <person name="Taylor J.W."/>
            <person name="Rounsley S.D."/>
        </authorList>
    </citation>
    <scope>NUCLEOTIDE SEQUENCE [LARGE SCALE GENOMIC DNA]</scope>
    <source>
        <strain evidence="4">RMSCC 2394</strain>
    </source>
</reference>
<accession>A0A0J6YNN3</accession>
<gene>
    <name evidence="3" type="ORF">CIRG_08465</name>
</gene>